<feature type="region of interest" description="Disordered" evidence="3">
    <location>
        <begin position="398"/>
        <end position="460"/>
    </location>
</feature>
<dbReference type="InterPro" id="IPR029063">
    <property type="entry name" value="SAM-dependent_MTases_sf"/>
</dbReference>
<evidence type="ECO:0000259" key="4">
    <source>
        <dbReference type="Pfam" id="PF01728"/>
    </source>
</evidence>
<keyword evidence="1" id="KW-0694">RNA-binding</keyword>
<gene>
    <name evidence="5" type="ORF">Cvel_26093</name>
</gene>
<dbReference type="EMBL" id="CDMZ01002256">
    <property type="protein sequence ID" value="CEM41540.1"/>
    <property type="molecule type" value="Genomic_DNA"/>
</dbReference>
<evidence type="ECO:0000256" key="1">
    <source>
        <dbReference type="ARBA" id="ARBA00022884"/>
    </source>
</evidence>
<organism evidence="5">
    <name type="scientific">Chromera velia CCMP2878</name>
    <dbReference type="NCBI Taxonomy" id="1169474"/>
    <lineage>
        <taxon>Eukaryota</taxon>
        <taxon>Sar</taxon>
        <taxon>Alveolata</taxon>
        <taxon>Colpodellida</taxon>
        <taxon>Chromeraceae</taxon>
        <taxon>Chromera</taxon>
    </lineage>
</organism>
<dbReference type="GO" id="GO:0008168">
    <property type="term" value="F:methyltransferase activity"/>
    <property type="evidence" value="ECO:0007669"/>
    <property type="project" value="InterPro"/>
</dbReference>
<feature type="region of interest" description="Disordered" evidence="3">
    <location>
        <begin position="343"/>
        <end position="382"/>
    </location>
</feature>
<dbReference type="Gene3D" id="3.10.290.10">
    <property type="entry name" value="RNA-binding S4 domain"/>
    <property type="match status" value="1"/>
</dbReference>
<proteinExistence type="inferred from homology"/>
<name>A0A0G4HC23_9ALVE</name>
<accession>A0A0G4HC23</accession>
<evidence type="ECO:0000313" key="5">
    <source>
        <dbReference type="EMBL" id="CEM41540.1"/>
    </source>
</evidence>
<dbReference type="CDD" id="cd02440">
    <property type="entry name" value="AdoMet_MTases"/>
    <property type="match status" value="1"/>
</dbReference>
<dbReference type="GO" id="GO:0032259">
    <property type="term" value="P:methylation"/>
    <property type="evidence" value="ECO:0007669"/>
    <property type="project" value="InterPro"/>
</dbReference>
<dbReference type="PANTHER" id="PTHR32319">
    <property type="entry name" value="BACTERIAL HEMOLYSIN-LIKE PROTEIN"/>
    <property type="match status" value="1"/>
</dbReference>
<dbReference type="InterPro" id="IPR002877">
    <property type="entry name" value="RNA_MeTrfase_FtsJ_dom"/>
</dbReference>
<dbReference type="PANTHER" id="PTHR32319:SF0">
    <property type="entry name" value="BACTERIAL HEMOLYSIN-LIKE PROTEIN"/>
    <property type="match status" value="1"/>
</dbReference>
<dbReference type="InterPro" id="IPR047048">
    <property type="entry name" value="TlyA"/>
</dbReference>
<feature type="compositionally biased region" description="Basic and acidic residues" evidence="3">
    <location>
        <begin position="403"/>
        <end position="414"/>
    </location>
</feature>
<feature type="region of interest" description="Disordered" evidence="3">
    <location>
        <begin position="51"/>
        <end position="73"/>
    </location>
</feature>
<feature type="domain" description="Ribosomal RNA methyltransferase FtsJ" evidence="4">
    <location>
        <begin position="161"/>
        <end position="351"/>
    </location>
</feature>
<dbReference type="AlphaFoldDB" id="A0A0G4HC23"/>
<feature type="compositionally biased region" description="Polar residues" evidence="3">
    <location>
        <begin position="422"/>
        <end position="445"/>
    </location>
</feature>
<dbReference type="Pfam" id="PF01728">
    <property type="entry name" value="FtsJ"/>
    <property type="match status" value="1"/>
</dbReference>
<evidence type="ECO:0000256" key="3">
    <source>
        <dbReference type="SAM" id="MobiDB-lite"/>
    </source>
</evidence>
<protein>
    <recommendedName>
        <fullName evidence="4">Ribosomal RNA methyltransferase FtsJ domain-containing protein</fullName>
    </recommendedName>
</protein>
<comment type="similarity">
    <text evidence="2">Belongs to the TlyA family.</text>
</comment>
<feature type="compositionally biased region" description="Basic and acidic residues" evidence="3">
    <location>
        <begin position="112"/>
        <end position="135"/>
    </location>
</feature>
<dbReference type="GO" id="GO:0003723">
    <property type="term" value="F:RNA binding"/>
    <property type="evidence" value="ECO:0007669"/>
    <property type="project" value="UniProtKB-KW"/>
</dbReference>
<evidence type="ECO:0000256" key="2">
    <source>
        <dbReference type="ARBA" id="ARBA00029460"/>
    </source>
</evidence>
<dbReference type="VEuPathDB" id="CryptoDB:Cvel_26093"/>
<reference evidence="5" key="1">
    <citation type="submission" date="2014-11" db="EMBL/GenBank/DDBJ databases">
        <authorList>
            <person name="Otto D Thomas"/>
            <person name="Naeem Raeece"/>
        </authorList>
    </citation>
    <scope>NUCLEOTIDE SEQUENCE</scope>
</reference>
<feature type="region of interest" description="Disordered" evidence="3">
    <location>
        <begin position="86"/>
        <end position="135"/>
    </location>
</feature>
<dbReference type="InterPro" id="IPR036986">
    <property type="entry name" value="S4_RNA-bd_sf"/>
</dbReference>
<dbReference type="Gene3D" id="3.40.50.150">
    <property type="entry name" value="Vaccinia Virus protein VP39"/>
    <property type="match status" value="1"/>
</dbReference>
<dbReference type="SUPFAM" id="SSF53335">
    <property type="entry name" value="S-adenosyl-L-methionine-dependent methyltransferases"/>
    <property type="match status" value="1"/>
</dbReference>
<feature type="compositionally biased region" description="Low complexity" evidence="3">
    <location>
        <begin position="343"/>
        <end position="353"/>
    </location>
</feature>
<sequence>MKIENVEALKPSRKGKMRADELLVSRGLVETRSCAASLILLGRLRVEVERKGRKGKGKGKLSGQQKEGGEESDLLSRDWAEGLVGVGGDSPGLRDSDRSLEVANVTQSDSRMTSEMKQRDAAEALPTRGKEGSEGEWRVVQKAGELLREDAHLFLDRPSKFVSRAGDKLDGFLEGLLDDSSIFSVEGEREGGDWSLKGKTVIDIGASTGGFTDCCLQRGASHVTCIDVGKAQLSVKLREDPRVFNLEGVNARYLHEWRHLLPLQQYDALVIDVSFISLRKVLPSVWPLLKDNGLLVALVKPQFEATKEEAARGKGVIRNPLVRFRAIASVLSLCEDTEAASSFFPESSSSSSPYPQSRISCRQAKKGNKKVGASADEEGGESHVNVFVPQHCQTRSDFSVKNGDQRIHSRKIPDSEEEEQSSCEAGSSFTPHVQSDSHHGQQQLLDQACPPSDIEGSPSESLKLLGSRVVRLAESTIAGQTGNREALMAVLKEFLTENV</sequence>